<keyword evidence="4 6" id="KW-0067">ATP-binding</keyword>
<dbReference type="InterPro" id="IPR027417">
    <property type="entry name" value="P-loop_NTPase"/>
</dbReference>
<keyword evidence="7" id="KW-1185">Reference proteome</keyword>
<accession>A0A545UIK8</accession>
<comment type="similarity">
    <text evidence="1">Belongs to the ABC transporter superfamily.</text>
</comment>
<dbReference type="PANTHER" id="PTHR42798:SF2">
    <property type="entry name" value="ABC TRANSPORTER ATP-BINDING PROTEIN MG467-RELATED"/>
    <property type="match status" value="1"/>
</dbReference>
<protein>
    <submittedName>
        <fullName evidence="6">ABC transporter ATP-binding protein</fullName>
    </submittedName>
</protein>
<evidence type="ECO:0000256" key="2">
    <source>
        <dbReference type="ARBA" id="ARBA00022448"/>
    </source>
</evidence>
<gene>
    <name evidence="6" type="ORF">FLL46_03975</name>
</gene>
<dbReference type="Proteomes" id="UP000315439">
    <property type="component" value="Unassembled WGS sequence"/>
</dbReference>
<dbReference type="PROSITE" id="PS50893">
    <property type="entry name" value="ABC_TRANSPORTER_2"/>
    <property type="match status" value="1"/>
</dbReference>
<dbReference type="InterPro" id="IPR017911">
    <property type="entry name" value="MacB-like_ATP-bd"/>
</dbReference>
<evidence type="ECO:0000256" key="4">
    <source>
        <dbReference type="ARBA" id="ARBA00022840"/>
    </source>
</evidence>
<dbReference type="GO" id="GO:0016887">
    <property type="term" value="F:ATP hydrolysis activity"/>
    <property type="evidence" value="ECO:0007669"/>
    <property type="project" value="InterPro"/>
</dbReference>
<comment type="caution">
    <text evidence="6">The sequence shown here is derived from an EMBL/GenBank/DDBJ whole genome shotgun (WGS) entry which is preliminary data.</text>
</comment>
<keyword evidence="3" id="KW-0547">Nucleotide-binding</keyword>
<proteinExistence type="inferred from homology"/>
<dbReference type="InterPro" id="IPR003593">
    <property type="entry name" value="AAA+_ATPase"/>
</dbReference>
<name>A0A545UIK8_9GAMM</name>
<organism evidence="6 7">
    <name type="scientific">Aliikangiella coralliicola</name>
    <dbReference type="NCBI Taxonomy" id="2592383"/>
    <lineage>
        <taxon>Bacteria</taxon>
        <taxon>Pseudomonadati</taxon>
        <taxon>Pseudomonadota</taxon>
        <taxon>Gammaproteobacteria</taxon>
        <taxon>Oceanospirillales</taxon>
        <taxon>Pleioneaceae</taxon>
        <taxon>Aliikangiella</taxon>
    </lineage>
</organism>
<evidence type="ECO:0000256" key="3">
    <source>
        <dbReference type="ARBA" id="ARBA00022741"/>
    </source>
</evidence>
<dbReference type="PANTHER" id="PTHR42798">
    <property type="entry name" value="LIPOPROTEIN-RELEASING SYSTEM ATP-BINDING PROTEIN LOLD"/>
    <property type="match status" value="1"/>
</dbReference>
<dbReference type="Gene3D" id="3.40.50.300">
    <property type="entry name" value="P-loop containing nucleotide triphosphate hydrolases"/>
    <property type="match status" value="1"/>
</dbReference>
<evidence type="ECO:0000256" key="1">
    <source>
        <dbReference type="ARBA" id="ARBA00005417"/>
    </source>
</evidence>
<dbReference type="CDD" id="cd03255">
    <property type="entry name" value="ABC_MJ0796_LolCDE_FtsE"/>
    <property type="match status" value="1"/>
</dbReference>
<evidence type="ECO:0000259" key="5">
    <source>
        <dbReference type="PROSITE" id="PS50893"/>
    </source>
</evidence>
<dbReference type="InterPro" id="IPR017871">
    <property type="entry name" value="ABC_transporter-like_CS"/>
</dbReference>
<evidence type="ECO:0000313" key="6">
    <source>
        <dbReference type="EMBL" id="TQV89299.1"/>
    </source>
</evidence>
<dbReference type="GO" id="GO:0005524">
    <property type="term" value="F:ATP binding"/>
    <property type="evidence" value="ECO:0007669"/>
    <property type="project" value="UniProtKB-KW"/>
</dbReference>
<dbReference type="InterPro" id="IPR003439">
    <property type="entry name" value="ABC_transporter-like_ATP-bd"/>
</dbReference>
<dbReference type="EMBL" id="VIKS01000002">
    <property type="protein sequence ID" value="TQV89299.1"/>
    <property type="molecule type" value="Genomic_DNA"/>
</dbReference>
<feature type="domain" description="ABC transporter" evidence="5">
    <location>
        <begin position="5"/>
        <end position="225"/>
    </location>
</feature>
<dbReference type="PROSITE" id="PS00211">
    <property type="entry name" value="ABC_TRANSPORTER_1"/>
    <property type="match status" value="1"/>
</dbReference>
<sequence length="226" mass="24313">MTKHIILGSVGHHFQTENRVISLFQGLSLTVSSAETNAIVGPSGVGKSSLLLILAGLETPQSGNVVFSDGGVAQPLLALRQQSGFIFQQFHLLPELDAINNIALPLKLKGDKSAMEKAEEWLCKVGLENRAKHKPSQLSGGEQQRIAIARAFVTEPAFVFADEPTGNLDEKTAKDIVELMFECSDANQTGLVVVTHSKALSKMADHCYELSQQGLLGYKDSSVKVA</sequence>
<reference evidence="6 7" key="1">
    <citation type="submission" date="2019-07" db="EMBL/GenBank/DDBJ databases">
        <title>Draft genome for Aliikangiella sp. M105.</title>
        <authorList>
            <person name="Wang G."/>
        </authorList>
    </citation>
    <scope>NUCLEOTIDE SEQUENCE [LARGE SCALE GENOMIC DNA]</scope>
    <source>
        <strain evidence="6 7">M105</strain>
    </source>
</reference>
<dbReference type="SMART" id="SM00382">
    <property type="entry name" value="AAA"/>
    <property type="match status" value="1"/>
</dbReference>
<evidence type="ECO:0000313" key="7">
    <source>
        <dbReference type="Proteomes" id="UP000315439"/>
    </source>
</evidence>
<dbReference type="OrthoDB" id="9802264at2"/>
<dbReference type="RefSeq" id="WP_142892149.1">
    <property type="nucleotide sequence ID" value="NZ_ML660161.1"/>
</dbReference>
<dbReference type="SUPFAM" id="SSF52540">
    <property type="entry name" value="P-loop containing nucleoside triphosphate hydrolases"/>
    <property type="match status" value="1"/>
</dbReference>
<dbReference type="AlphaFoldDB" id="A0A545UIK8"/>
<dbReference type="Pfam" id="PF00005">
    <property type="entry name" value="ABC_tran"/>
    <property type="match status" value="1"/>
</dbReference>
<keyword evidence="2" id="KW-0813">Transport</keyword>